<dbReference type="Gramene" id="KVI08318">
    <property type="protein sequence ID" value="KVI08318"/>
    <property type="gene ID" value="Ccrd_013311"/>
</dbReference>
<accession>A0A103YFU9</accession>
<name>A0A103YFU9_CYNCS</name>
<sequence>MGLRFSNDRGLVHNTVFVYLRLQLGALLGDRLASSNACDCSSVGTHGSSSSSDSSCADGTNDSPGGQCGSTGQKTRVLKRPFLLYSNSQNSGLMVRGINKRHTGPSRKRVLCFERATIFHNRSEDCAHIDVLDQSVIEKQVETN</sequence>
<feature type="region of interest" description="Disordered" evidence="1">
    <location>
        <begin position="44"/>
        <end position="73"/>
    </location>
</feature>
<dbReference type="AlphaFoldDB" id="A0A103YFU9"/>
<evidence type="ECO:0000313" key="2">
    <source>
        <dbReference type="EMBL" id="KVI08318.1"/>
    </source>
</evidence>
<dbReference type="Proteomes" id="UP000243975">
    <property type="component" value="Unassembled WGS sequence"/>
</dbReference>
<evidence type="ECO:0000256" key="1">
    <source>
        <dbReference type="SAM" id="MobiDB-lite"/>
    </source>
</evidence>
<feature type="compositionally biased region" description="Low complexity" evidence="1">
    <location>
        <begin position="44"/>
        <end position="55"/>
    </location>
</feature>
<proteinExistence type="predicted"/>
<organism evidence="2 3">
    <name type="scientific">Cynara cardunculus var. scolymus</name>
    <name type="common">Globe artichoke</name>
    <name type="synonym">Cynara scolymus</name>
    <dbReference type="NCBI Taxonomy" id="59895"/>
    <lineage>
        <taxon>Eukaryota</taxon>
        <taxon>Viridiplantae</taxon>
        <taxon>Streptophyta</taxon>
        <taxon>Embryophyta</taxon>
        <taxon>Tracheophyta</taxon>
        <taxon>Spermatophyta</taxon>
        <taxon>Magnoliopsida</taxon>
        <taxon>eudicotyledons</taxon>
        <taxon>Gunneridae</taxon>
        <taxon>Pentapetalae</taxon>
        <taxon>asterids</taxon>
        <taxon>campanulids</taxon>
        <taxon>Asterales</taxon>
        <taxon>Asteraceae</taxon>
        <taxon>Carduoideae</taxon>
        <taxon>Cardueae</taxon>
        <taxon>Carduinae</taxon>
        <taxon>Cynara</taxon>
    </lineage>
</organism>
<gene>
    <name evidence="2" type="ORF">Ccrd_013311</name>
</gene>
<keyword evidence="3" id="KW-1185">Reference proteome</keyword>
<protein>
    <submittedName>
        <fullName evidence="2">Uncharacterized protein</fullName>
    </submittedName>
</protein>
<feature type="compositionally biased region" description="Polar residues" evidence="1">
    <location>
        <begin position="57"/>
        <end position="73"/>
    </location>
</feature>
<dbReference type="EMBL" id="LEKV01001139">
    <property type="protein sequence ID" value="KVI08318.1"/>
    <property type="molecule type" value="Genomic_DNA"/>
</dbReference>
<comment type="caution">
    <text evidence="2">The sequence shown here is derived from an EMBL/GenBank/DDBJ whole genome shotgun (WGS) entry which is preliminary data.</text>
</comment>
<evidence type="ECO:0000313" key="3">
    <source>
        <dbReference type="Proteomes" id="UP000243975"/>
    </source>
</evidence>
<reference evidence="2 3" key="1">
    <citation type="journal article" date="2016" name="Sci. Rep.">
        <title>The genome sequence of the outbreeding globe artichoke constructed de novo incorporating a phase-aware low-pass sequencing strategy of F1 progeny.</title>
        <authorList>
            <person name="Scaglione D."/>
            <person name="Reyes-Chin-Wo S."/>
            <person name="Acquadro A."/>
            <person name="Froenicke L."/>
            <person name="Portis E."/>
            <person name="Beitel C."/>
            <person name="Tirone M."/>
            <person name="Mauro R."/>
            <person name="Lo Monaco A."/>
            <person name="Mauromicale G."/>
            <person name="Faccioli P."/>
            <person name="Cattivelli L."/>
            <person name="Rieseberg L."/>
            <person name="Michelmore R."/>
            <person name="Lanteri S."/>
        </authorList>
    </citation>
    <scope>NUCLEOTIDE SEQUENCE [LARGE SCALE GENOMIC DNA]</scope>
    <source>
        <strain evidence="2">2C</strain>
    </source>
</reference>